<keyword evidence="1" id="KW-0472">Membrane</keyword>
<reference evidence="2 3" key="1">
    <citation type="submission" date="2016-10" db="EMBL/GenBank/DDBJ databases">
        <authorList>
            <person name="de Groot N.N."/>
        </authorList>
    </citation>
    <scope>NUCLEOTIDE SEQUENCE [LARGE SCALE GENOMIC DNA]</scope>
    <source>
        <strain evidence="2 3">CGMCC 1.6291</strain>
    </source>
</reference>
<evidence type="ECO:0000256" key="1">
    <source>
        <dbReference type="SAM" id="Phobius"/>
    </source>
</evidence>
<keyword evidence="3" id="KW-1185">Reference proteome</keyword>
<name>A0A1H8VTI7_9GAMM</name>
<sequence length="65" mass="7213">MARARPQYPRRLAVGCAILASMIGAVVYSLYCPVDALTYIVLAYGSATLPSIVVSLLFAHRLWRW</sequence>
<dbReference type="InterPro" id="IPR009495">
    <property type="entry name" value="NrsF"/>
</dbReference>
<feature type="transmembrane region" description="Helical" evidence="1">
    <location>
        <begin position="12"/>
        <end position="31"/>
    </location>
</feature>
<gene>
    <name evidence="2" type="ORF">SAMN04488052_11523</name>
</gene>
<proteinExistence type="predicted"/>
<dbReference type="Proteomes" id="UP000199657">
    <property type="component" value="Unassembled WGS sequence"/>
</dbReference>
<feature type="transmembrane region" description="Helical" evidence="1">
    <location>
        <begin position="37"/>
        <end position="59"/>
    </location>
</feature>
<protein>
    <submittedName>
        <fullName evidence="2">Uncharacterized protein</fullName>
    </submittedName>
</protein>
<dbReference type="Pfam" id="PF06532">
    <property type="entry name" value="NrsF"/>
    <property type="match status" value="1"/>
</dbReference>
<keyword evidence="1" id="KW-1133">Transmembrane helix</keyword>
<keyword evidence="1" id="KW-0812">Transmembrane</keyword>
<accession>A0A1H8VTI7</accession>
<dbReference type="AlphaFoldDB" id="A0A1H8VTI7"/>
<organism evidence="2 3">
    <name type="scientific">Aquisalimonas asiatica</name>
    <dbReference type="NCBI Taxonomy" id="406100"/>
    <lineage>
        <taxon>Bacteria</taxon>
        <taxon>Pseudomonadati</taxon>
        <taxon>Pseudomonadota</taxon>
        <taxon>Gammaproteobacteria</taxon>
        <taxon>Chromatiales</taxon>
        <taxon>Ectothiorhodospiraceae</taxon>
        <taxon>Aquisalimonas</taxon>
    </lineage>
</organism>
<dbReference type="EMBL" id="FOEG01000015">
    <property type="protein sequence ID" value="SEP18610.1"/>
    <property type="molecule type" value="Genomic_DNA"/>
</dbReference>
<evidence type="ECO:0000313" key="3">
    <source>
        <dbReference type="Proteomes" id="UP000199657"/>
    </source>
</evidence>
<evidence type="ECO:0000313" key="2">
    <source>
        <dbReference type="EMBL" id="SEP18610.1"/>
    </source>
</evidence>